<feature type="repeat" description="ANK" evidence="3">
    <location>
        <begin position="310"/>
        <end position="342"/>
    </location>
</feature>
<name>A0AAD3GZ29_9STRA</name>
<keyword evidence="1" id="KW-0677">Repeat</keyword>
<dbReference type="PROSITE" id="PS50297">
    <property type="entry name" value="ANK_REP_REGION"/>
    <property type="match status" value="1"/>
</dbReference>
<dbReference type="Gene3D" id="1.25.40.20">
    <property type="entry name" value="Ankyrin repeat-containing domain"/>
    <property type="match status" value="1"/>
</dbReference>
<dbReference type="SMART" id="SM00248">
    <property type="entry name" value="ANK"/>
    <property type="match status" value="1"/>
</dbReference>
<protein>
    <recommendedName>
        <fullName evidence="6">Ankyrin repeat protein</fullName>
    </recommendedName>
</protein>
<comment type="caution">
    <text evidence="4">The sequence shown here is derived from an EMBL/GenBank/DDBJ whole genome shotgun (WGS) entry which is preliminary data.</text>
</comment>
<dbReference type="Proteomes" id="UP001054902">
    <property type="component" value="Unassembled WGS sequence"/>
</dbReference>
<keyword evidence="5" id="KW-1185">Reference proteome</keyword>
<dbReference type="AlphaFoldDB" id="A0AAD3GZ29"/>
<evidence type="ECO:0000256" key="2">
    <source>
        <dbReference type="ARBA" id="ARBA00023043"/>
    </source>
</evidence>
<evidence type="ECO:0000256" key="1">
    <source>
        <dbReference type="ARBA" id="ARBA00022737"/>
    </source>
</evidence>
<evidence type="ECO:0000313" key="4">
    <source>
        <dbReference type="EMBL" id="GFH44270.1"/>
    </source>
</evidence>
<accession>A0AAD3GZ29</accession>
<dbReference type="EMBL" id="BLLK01000019">
    <property type="protein sequence ID" value="GFH44270.1"/>
    <property type="molecule type" value="Genomic_DNA"/>
</dbReference>
<reference evidence="4 5" key="1">
    <citation type="journal article" date="2021" name="Sci. Rep.">
        <title>The genome of the diatom Chaetoceros tenuissimus carries an ancient integrated fragment of an extant virus.</title>
        <authorList>
            <person name="Hongo Y."/>
            <person name="Kimura K."/>
            <person name="Takaki Y."/>
            <person name="Yoshida Y."/>
            <person name="Baba S."/>
            <person name="Kobayashi G."/>
            <person name="Nagasaki K."/>
            <person name="Hano T."/>
            <person name="Tomaru Y."/>
        </authorList>
    </citation>
    <scope>NUCLEOTIDE SEQUENCE [LARGE SCALE GENOMIC DNA]</scope>
    <source>
        <strain evidence="4 5">NIES-3715</strain>
    </source>
</reference>
<keyword evidence="2 3" id="KW-0040">ANK repeat</keyword>
<dbReference type="InterPro" id="IPR036770">
    <property type="entry name" value="Ankyrin_rpt-contain_sf"/>
</dbReference>
<dbReference type="PROSITE" id="PS50088">
    <property type="entry name" value="ANK_REPEAT"/>
    <property type="match status" value="1"/>
</dbReference>
<sequence>MSLQPLGDRESFYQDFIQGCRDYWRDSHGEKICDETDLKRLKHNTQIASMVNYTDLGYQKVRLPQHVFQPIYDFWIKNKDKETDESFFPGSTFINYWNDPSKFVDITREDLPGGGEPILNQLWESTLEIMKTWTGQPLFPSSLYGIRVYKKGSILAPHVDRLPLIASAIINIDQDPDAEPWPLEVIGHDGIAHNVTMNVGEMILYESHSLMHGRPFPFQGTYYANLMIHFELDPNSYTGLPPYIQKGSKEAYKFLAGEYKDTIPSLEYMKSIQEKHSRRKSHDAAVYGNLDALIRIAKEDPASLYAPDVNGWQPIHEGAREGYVDIVKFLLDQGADINAKTGGGQSVLSIVADFLGKDNRLYKYLRAHGALELGPEL</sequence>
<dbReference type="Pfam" id="PF12796">
    <property type="entry name" value="Ank_2"/>
    <property type="match status" value="1"/>
</dbReference>
<evidence type="ECO:0000256" key="3">
    <source>
        <dbReference type="PROSITE-ProRule" id="PRU00023"/>
    </source>
</evidence>
<dbReference type="SUPFAM" id="SSF48403">
    <property type="entry name" value="Ankyrin repeat"/>
    <property type="match status" value="1"/>
</dbReference>
<dbReference type="PANTHER" id="PTHR24171:SF9">
    <property type="entry name" value="ANKYRIN REPEAT DOMAIN-CONTAINING PROTEIN 39"/>
    <property type="match status" value="1"/>
</dbReference>
<gene>
    <name evidence="4" type="ORF">CTEN210_00744</name>
</gene>
<dbReference type="InterPro" id="IPR002110">
    <property type="entry name" value="Ankyrin_rpt"/>
</dbReference>
<dbReference type="PANTHER" id="PTHR24171">
    <property type="entry name" value="ANKYRIN REPEAT DOMAIN-CONTAINING PROTEIN 39-RELATED"/>
    <property type="match status" value="1"/>
</dbReference>
<evidence type="ECO:0008006" key="6">
    <source>
        <dbReference type="Google" id="ProtNLM"/>
    </source>
</evidence>
<proteinExistence type="predicted"/>
<organism evidence="4 5">
    <name type="scientific">Chaetoceros tenuissimus</name>
    <dbReference type="NCBI Taxonomy" id="426638"/>
    <lineage>
        <taxon>Eukaryota</taxon>
        <taxon>Sar</taxon>
        <taxon>Stramenopiles</taxon>
        <taxon>Ochrophyta</taxon>
        <taxon>Bacillariophyta</taxon>
        <taxon>Coscinodiscophyceae</taxon>
        <taxon>Chaetocerotophycidae</taxon>
        <taxon>Chaetocerotales</taxon>
        <taxon>Chaetocerotaceae</taxon>
        <taxon>Chaetoceros</taxon>
    </lineage>
</organism>
<evidence type="ECO:0000313" key="5">
    <source>
        <dbReference type="Proteomes" id="UP001054902"/>
    </source>
</evidence>